<protein>
    <submittedName>
        <fullName evidence="2">Uncharacterized protein</fullName>
    </submittedName>
</protein>
<feature type="compositionally biased region" description="Polar residues" evidence="1">
    <location>
        <begin position="33"/>
        <end position="46"/>
    </location>
</feature>
<dbReference type="Proteomes" id="UP000727407">
    <property type="component" value="Unassembled WGS sequence"/>
</dbReference>
<dbReference type="EMBL" id="QNUK01000727">
    <property type="protein sequence ID" value="KAF5890091.1"/>
    <property type="molecule type" value="Genomic_DNA"/>
</dbReference>
<feature type="non-terminal residue" evidence="2">
    <location>
        <position position="73"/>
    </location>
</feature>
<dbReference type="AlphaFoldDB" id="A0A8J4TRL0"/>
<name>A0A8J4TRL0_CLAMG</name>
<reference evidence="2" key="1">
    <citation type="submission" date="2020-07" db="EMBL/GenBank/DDBJ databases">
        <title>Clarias magur genome sequencing, assembly and annotation.</title>
        <authorList>
            <person name="Kushwaha B."/>
            <person name="Kumar R."/>
            <person name="Das P."/>
            <person name="Joshi C.G."/>
            <person name="Kumar D."/>
            <person name="Nagpure N.S."/>
            <person name="Pandey M."/>
            <person name="Agarwal S."/>
            <person name="Srivastava S."/>
            <person name="Singh M."/>
            <person name="Sahoo L."/>
            <person name="Jayasankar P."/>
            <person name="Meher P.K."/>
            <person name="Koringa P.G."/>
            <person name="Iquebal M.A."/>
            <person name="Das S.P."/>
            <person name="Bit A."/>
            <person name="Patnaik S."/>
            <person name="Patel N."/>
            <person name="Shah T.M."/>
            <person name="Hinsu A."/>
            <person name="Jena J.K."/>
        </authorList>
    </citation>
    <scope>NUCLEOTIDE SEQUENCE</scope>
    <source>
        <strain evidence="2">CIFAMagur01</strain>
        <tissue evidence="2">Testis</tissue>
    </source>
</reference>
<evidence type="ECO:0000313" key="3">
    <source>
        <dbReference type="Proteomes" id="UP000727407"/>
    </source>
</evidence>
<evidence type="ECO:0000256" key="1">
    <source>
        <dbReference type="SAM" id="MobiDB-lite"/>
    </source>
</evidence>
<gene>
    <name evidence="2" type="ORF">DAT39_020207</name>
</gene>
<sequence length="73" mass="7986">MATTAVPSVTVPECASHFGETDGLMKRPEVKKSTQTQRLFHLSGTSGADRGPVHEDKLPRMHCCDMTAVFLNK</sequence>
<comment type="caution">
    <text evidence="2">The sequence shown here is derived from an EMBL/GenBank/DDBJ whole genome shotgun (WGS) entry which is preliminary data.</text>
</comment>
<keyword evidence="3" id="KW-1185">Reference proteome</keyword>
<evidence type="ECO:0000313" key="2">
    <source>
        <dbReference type="EMBL" id="KAF5890091.1"/>
    </source>
</evidence>
<proteinExistence type="predicted"/>
<accession>A0A8J4TRL0</accession>
<feature type="region of interest" description="Disordered" evidence="1">
    <location>
        <begin position="32"/>
        <end position="56"/>
    </location>
</feature>
<organism evidence="2 3">
    <name type="scientific">Clarias magur</name>
    <name type="common">Asian catfish</name>
    <name type="synonym">Macropteronotus magur</name>
    <dbReference type="NCBI Taxonomy" id="1594786"/>
    <lineage>
        <taxon>Eukaryota</taxon>
        <taxon>Metazoa</taxon>
        <taxon>Chordata</taxon>
        <taxon>Craniata</taxon>
        <taxon>Vertebrata</taxon>
        <taxon>Euteleostomi</taxon>
        <taxon>Actinopterygii</taxon>
        <taxon>Neopterygii</taxon>
        <taxon>Teleostei</taxon>
        <taxon>Ostariophysi</taxon>
        <taxon>Siluriformes</taxon>
        <taxon>Clariidae</taxon>
        <taxon>Clarias</taxon>
    </lineage>
</organism>